<dbReference type="InterPro" id="IPR003697">
    <property type="entry name" value="Maf-like"/>
</dbReference>
<gene>
    <name evidence="4" type="ORF">GHK86_11340</name>
</gene>
<evidence type="ECO:0000313" key="5">
    <source>
        <dbReference type="Proteomes" id="UP000437736"/>
    </source>
</evidence>
<dbReference type="Pfam" id="PF02545">
    <property type="entry name" value="Maf"/>
    <property type="match status" value="1"/>
</dbReference>
<comment type="cofactor">
    <cofactor evidence="1 3">
        <name>a divalent metal cation</name>
        <dbReference type="ChEBI" id="CHEBI:60240"/>
    </cofactor>
</comment>
<dbReference type="InterPro" id="IPR029001">
    <property type="entry name" value="ITPase-like_fam"/>
</dbReference>
<dbReference type="PANTHER" id="PTHR43213">
    <property type="entry name" value="BIFUNCTIONAL DTTP/UTP PYROPHOSPHATASE/METHYLTRANSFERASE PROTEIN-RELATED"/>
    <property type="match status" value="1"/>
</dbReference>
<dbReference type="PANTHER" id="PTHR43213:SF5">
    <property type="entry name" value="BIFUNCTIONAL DTTP_UTP PYROPHOSPHATASE_METHYLTRANSFERASE PROTEIN-RELATED"/>
    <property type="match status" value="1"/>
</dbReference>
<keyword evidence="3" id="KW-0963">Cytoplasm</keyword>
<comment type="catalytic activity">
    <reaction evidence="3">
        <text>a ribonucleoside 5'-triphosphate + H2O = a ribonucleoside 5'-phosphate + diphosphate + H(+)</text>
        <dbReference type="Rhea" id="RHEA:23996"/>
        <dbReference type="ChEBI" id="CHEBI:15377"/>
        <dbReference type="ChEBI" id="CHEBI:15378"/>
        <dbReference type="ChEBI" id="CHEBI:33019"/>
        <dbReference type="ChEBI" id="CHEBI:58043"/>
        <dbReference type="ChEBI" id="CHEBI:61557"/>
        <dbReference type="EC" id="3.6.1.9"/>
    </reaction>
</comment>
<organism evidence="4 5">
    <name type="scientific">Acidiferrimicrobium australe</name>
    <dbReference type="NCBI Taxonomy" id="2664430"/>
    <lineage>
        <taxon>Bacteria</taxon>
        <taxon>Bacillati</taxon>
        <taxon>Actinomycetota</taxon>
        <taxon>Acidimicrobiia</taxon>
        <taxon>Acidimicrobiales</taxon>
        <taxon>Acidimicrobiaceae</taxon>
        <taxon>Acidiferrimicrobium</taxon>
    </lineage>
</organism>
<sequence>MTSPDRLVLASASPARLRLLRAAGIEPEVVVSGVDEEAVTVADPADLVATLARLKAEAVAADARLAGRLVLGCDSTLDVDGVSRGKPADPAEATRRWRELRGRRAVLHTGHHLLDTATGRSAAAVGSTVVRFGHPSDDEIVAYVATGEPLAAAGGFTLEGRGAPFVDGVDGDPGTVIGLSLPLLRSLLAELGHRIVDLWSP</sequence>
<dbReference type="EMBL" id="WJHE01000555">
    <property type="protein sequence ID" value="MST33309.1"/>
    <property type="molecule type" value="Genomic_DNA"/>
</dbReference>
<comment type="function">
    <text evidence="3">Nucleoside triphosphate pyrophosphatase. May have a dual role in cell division arrest and in preventing the incorporation of modified nucleotides into cellular nucleic acids.</text>
</comment>
<dbReference type="SUPFAM" id="SSF52972">
    <property type="entry name" value="ITPase-like"/>
    <property type="match status" value="1"/>
</dbReference>
<comment type="caution">
    <text evidence="4">The sequence shown here is derived from an EMBL/GenBank/DDBJ whole genome shotgun (WGS) entry which is preliminary data.</text>
</comment>
<keyword evidence="3" id="KW-0546">Nucleotide metabolism</keyword>
<feature type="active site" description="Proton acceptor" evidence="3">
    <location>
        <position position="74"/>
    </location>
</feature>
<comment type="catalytic activity">
    <reaction evidence="3">
        <text>a 2'-deoxyribonucleoside 5'-triphosphate + H2O = a 2'-deoxyribonucleoside 5'-phosphate + diphosphate + H(+)</text>
        <dbReference type="Rhea" id="RHEA:44644"/>
        <dbReference type="ChEBI" id="CHEBI:15377"/>
        <dbReference type="ChEBI" id="CHEBI:15378"/>
        <dbReference type="ChEBI" id="CHEBI:33019"/>
        <dbReference type="ChEBI" id="CHEBI:61560"/>
        <dbReference type="ChEBI" id="CHEBI:65317"/>
        <dbReference type="EC" id="3.6.1.9"/>
    </reaction>
</comment>
<comment type="caution">
    <text evidence="3">Lacks conserved residue(s) required for the propagation of feature annotation.</text>
</comment>
<dbReference type="EC" id="3.6.1.9" evidence="3"/>
<dbReference type="CDD" id="cd00555">
    <property type="entry name" value="Maf"/>
    <property type="match status" value="1"/>
</dbReference>
<comment type="subcellular location">
    <subcellularLocation>
        <location evidence="3">Cytoplasm</location>
    </subcellularLocation>
</comment>
<dbReference type="NCBIfam" id="TIGR00172">
    <property type="entry name" value="maf"/>
    <property type="match status" value="1"/>
</dbReference>
<proteinExistence type="inferred from homology"/>
<evidence type="ECO:0000256" key="3">
    <source>
        <dbReference type="HAMAP-Rule" id="MF_00528"/>
    </source>
</evidence>
<accession>A0ABW9QV44</accession>
<dbReference type="Gene3D" id="3.90.950.10">
    <property type="match status" value="1"/>
</dbReference>
<comment type="similarity">
    <text evidence="3">Belongs to the Maf family.</text>
</comment>
<dbReference type="PIRSF" id="PIRSF006305">
    <property type="entry name" value="Maf"/>
    <property type="match status" value="1"/>
</dbReference>
<evidence type="ECO:0000256" key="2">
    <source>
        <dbReference type="ARBA" id="ARBA00022801"/>
    </source>
</evidence>
<keyword evidence="2 3" id="KW-0378">Hydrolase</keyword>
<keyword evidence="5" id="KW-1185">Reference proteome</keyword>
<evidence type="ECO:0000256" key="1">
    <source>
        <dbReference type="ARBA" id="ARBA00001968"/>
    </source>
</evidence>
<reference evidence="4 5" key="1">
    <citation type="submission" date="2019-11" db="EMBL/GenBank/DDBJ databases">
        <title>Acidiferrimicrobium australis gen. nov., sp. nov., an acidophilic and obligately heterotrophic, member of the Actinobacteria that catalyses dissimilatory oxido- reduction of iron isolated from metal-rich acidic water in Chile.</title>
        <authorList>
            <person name="Gonzalez D."/>
            <person name="Huber K."/>
            <person name="Hedrich S."/>
            <person name="Rojas-Villalobos C."/>
            <person name="Quatrini R."/>
            <person name="Dinamarca M.A."/>
            <person name="Schwarz A."/>
            <person name="Canales C."/>
            <person name="Nancucheo I."/>
        </authorList>
    </citation>
    <scope>NUCLEOTIDE SEQUENCE [LARGE SCALE GENOMIC DNA]</scope>
    <source>
        <strain evidence="4 5">USS-CCA1</strain>
    </source>
</reference>
<dbReference type="Proteomes" id="UP000437736">
    <property type="component" value="Unassembled WGS sequence"/>
</dbReference>
<evidence type="ECO:0000313" key="4">
    <source>
        <dbReference type="EMBL" id="MST33309.1"/>
    </source>
</evidence>
<protein>
    <recommendedName>
        <fullName evidence="3">Nucleoside triphosphate pyrophosphatase</fullName>
        <ecNumber evidence="3">3.6.1.9</ecNumber>
    </recommendedName>
    <alternativeName>
        <fullName evidence="3">Nucleotide pyrophosphatase</fullName>
        <shortName evidence="3">Nucleotide PPase</shortName>
    </alternativeName>
</protein>
<dbReference type="HAMAP" id="MF_00528">
    <property type="entry name" value="Maf"/>
    <property type="match status" value="1"/>
</dbReference>
<name>A0ABW9QV44_9ACTN</name>